<evidence type="ECO:0000313" key="5">
    <source>
        <dbReference type="Proteomes" id="UP000331127"/>
    </source>
</evidence>
<dbReference type="InterPro" id="IPR008040">
    <property type="entry name" value="Hydant_A_N"/>
</dbReference>
<dbReference type="GO" id="GO:0006749">
    <property type="term" value="P:glutathione metabolic process"/>
    <property type="evidence" value="ECO:0007669"/>
    <property type="project" value="TreeGrafter"/>
</dbReference>
<proteinExistence type="predicted"/>
<dbReference type="AlphaFoldDB" id="A0A5M3WUF9"/>
<dbReference type="InterPro" id="IPR049517">
    <property type="entry name" value="ACX-like_C"/>
</dbReference>
<dbReference type="Proteomes" id="UP000331127">
    <property type="component" value="Unassembled WGS sequence"/>
</dbReference>
<evidence type="ECO:0000259" key="2">
    <source>
        <dbReference type="Pfam" id="PF05378"/>
    </source>
</evidence>
<dbReference type="OrthoDB" id="9768323at2"/>
<evidence type="ECO:0000259" key="3">
    <source>
        <dbReference type="Pfam" id="PF19278"/>
    </source>
</evidence>
<dbReference type="Pfam" id="PF01968">
    <property type="entry name" value="Hydantoinase_A"/>
    <property type="match status" value="1"/>
</dbReference>
<dbReference type="GO" id="GO:0017168">
    <property type="term" value="F:5-oxoprolinase (ATP-hydrolyzing) activity"/>
    <property type="evidence" value="ECO:0007669"/>
    <property type="project" value="TreeGrafter"/>
</dbReference>
<dbReference type="Pfam" id="PF05378">
    <property type="entry name" value="Hydant_A_N"/>
    <property type="match status" value="1"/>
</dbReference>
<dbReference type="InterPro" id="IPR045079">
    <property type="entry name" value="Oxoprolinase-like"/>
</dbReference>
<reference evidence="4 5" key="1">
    <citation type="submission" date="2019-10" db="EMBL/GenBank/DDBJ databases">
        <title>Whole genome shotgun sequence of Acrocarpospora macrocephala NBRC 16266.</title>
        <authorList>
            <person name="Ichikawa N."/>
            <person name="Kimura A."/>
            <person name="Kitahashi Y."/>
            <person name="Komaki H."/>
            <person name="Oguchi A."/>
        </authorList>
    </citation>
    <scope>NUCLEOTIDE SEQUENCE [LARGE SCALE GENOMIC DNA]</scope>
    <source>
        <strain evidence="4 5">NBRC 16266</strain>
    </source>
</reference>
<dbReference type="InterPro" id="IPR002821">
    <property type="entry name" value="Hydantoinase_A"/>
</dbReference>
<sequence>MTQTQSYRVAVDIGGTFTDAVCLSPEGTVRLAKALSIPGRQDSSVLEAVERIGVGLAEVGDFIHGTTTALNALLERSGARLAMVVTRGFRDVYEIGRASRPEMYNIHYHRPPMLLRRRDVFEVAERVGADGEVALPLDEAEVTALAARLAADYEAVAVCFLHAHRFTEHERRAKELISAAAPGLAVVASHEVAPQWREYERFSTTLVSAYVTPKIGDYLSRLETRLAEDGLPVPLHVMQSNGGVMTAQMGVSRAVQTLFSGPVGGTVAGVAIGAQLGVDRLICVDMGGTSFDVSLVVNGSADIDAELEIEGHPVLTPSVIMHSLGAGGGSIIHVESGGLRVGPESAGASPGPACYARGGERPTITDANLLLGRIPEDTRMAGTVALDRAAAERAMARVATELGLDVTRLAAGAVAVADAAMADAIRELTVARGIDPRGFDLLAFGGAGPLHAVALAEELAIPRVIVPAAPGTLSAWGMLQADVRHDLVRAFFAVAGRVPAGRVAEELHALRAEARGLLAAENVSPAQMVLQSSGDLRYAGQEYTLTVPLPERVNGAALGEVTEAFHAAYQERYGHSNPAEDVEIVNLRVAAIGVRPRPATPPVEARPRPAPTRWARTVFSGEAHDTAVHDRTDLGAGSRVIGPCIVLETGCTTLVPPGWQATLTEHGHVILERLT</sequence>
<comment type="caution">
    <text evidence="4">The sequence shown here is derived from an EMBL/GenBank/DDBJ whole genome shotgun (WGS) entry which is preliminary data.</text>
</comment>
<dbReference type="Pfam" id="PF19278">
    <property type="entry name" value="Hydant_A_C"/>
    <property type="match status" value="1"/>
</dbReference>
<dbReference type="PANTHER" id="PTHR11365">
    <property type="entry name" value="5-OXOPROLINASE RELATED"/>
    <property type="match status" value="1"/>
</dbReference>
<keyword evidence="5" id="KW-1185">Reference proteome</keyword>
<evidence type="ECO:0000313" key="4">
    <source>
        <dbReference type="EMBL" id="GES11822.1"/>
    </source>
</evidence>
<dbReference type="PANTHER" id="PTHR11365:SF23">
    <property type="entry name" value="HYPOTHETICAL 5-OXOPROLINASE (EUROFUNG)-RELATED"/>
    <property type="match status" value="1"/>
</dbReference>
<protein>
    <submittedName>
        <fullName evidence="4">5-oxoprolinase</fullName>
    </submittedName>
</protein>
<name>A0A5M3WUF9_9ACTN</name>
<dbReference type="RefSeq" id="WP_155357177.1">
    <property type="nucleotide sequence ID" value="NZ_BAAAHL010000038.1"/>
</dbReference>
<accession>A0A5M3WUF9</accession>
<feature type="domain" description="Hydantoinase A/oxoprolinase" evidence="1">
    <location>
        <begin position="201"/>
        <end position="486"/>
    </location>
</feature>
<feature type="domain" description="Acetophenone carboxylase-like C-terminal" evidence="3">
    <location>
        <begin position="507"/>
        <end position="666"/>
    </location>
</feature>
<gene>
    <name evidence="4" type="ORF">Amac_054190</name>
</gene>
<organism evidence="4 5">
    <name type="scientific">Acrocarpospora macrocephala</name>
    <dbReference type="NCBI Taxonomy" id="150177"/>
    <lineage>
        <taxon>Bacteria</taxon>
        <taxon>Bacillati</taxon>
        <taxon>Actinomycetota</taxon>
        <taxon>Actinomycetes</taxon>
        <taxon>Streptosporangiales</taxon>
        <taxon>Streptosporangiaceae</taxon>
        <taxon>Acrocarpospora</taxon>
    </lineage>
</organism>
<feature type="domain" description="Hydantoinase/oxoprolinase N-terminal" evidence="2">
    <location>
        <begin position="8"/>
        <end position="178"/>
    </location>
</feature>
<evidence type="ECO:0000259" key="1">
    <source>
        <dbReference type="Pfam" id="PF01968"/>
    </source>
</evidence>
<dbReference type="GO" id="GO:0005829">
    <property type="term" value="C:cytosol"/>
    <property type="evidence" value="ECO:0007669"/>
    <property type="project" value="TreeGrafter"/>
</dbReference>
<dbReference type="EMBL" id="BLAE01000033">
    <property type="protein sequence ID" value="GES11822.1"/>
    <property type="molecule type" value="Genomic_DNA"/>
</dbReference>